<keyword evidence="5" id="KW-0804">Transcription</keyword>
<dbReference type="AlphaFoldDB" id="A0A1J5HY07"/>
<dbReference type="SMART" id="SM00862">
    <property type="entry name" value="Trans_reg_C"/>
    <property type="match status" value="1"/>
</dbReference>
<keyword evidence="2" id="KW-0902">Two-component regulatory system</keyword>
<evidence type="ECO:0000313" key="11">
    <source>
        <dbReference type="Proteomes" id="UP000183758"/>
    </source>
</evidence>
<evidence type="ECO:0000256" key="4">
    <source>
        <dbReference type="ARBA" id="ARBA00023125"/>
    </source>
</evidence>
<keyword evidence="3" id="KW-0805">Transcription regulation</keyword>
<evidence type="ECO:0000256" key="3">
    <source>
        <dbReference type="ARBA" id="ARBA00023015"/>
    </source>
</evidence>
<dbReference type="GO" id="GO:0000976">
    <property type="term" value="F:transcription cis-regulatory region binding"/>
    <property type="evidence" value="ECO:0007669"/>
    <property type="project" value="TreeGrafter"/>
</dbReference>
<feature type="domain" description="OmpR/PhoB-type" evidence="9">
    <location>
        <begin position="124"/>
        <end position="224"/>
    </location>
</feature>
<dbReference type="FunFam" id="3.40.50.2300:FF:000001">
    <property type="entry name" value="DNA-binding response regulator PhoB"/>
    <property type="match status" value="1"/>
</dbReference>
<dbReference type="InterPro" id="IPR011006">
    <property type="entry name" value="CheY-like_superfamily"/>
</dbReference>
<dbReference type="Pfam" id="PF00072">
    <property type="entry name" value="Response_reg"/>
    <property type="match status" value="1"/>
</dbReference>
<protein>
    <submittedName>
        <fullName evidence="10">DNA-binding response regulator</fullName>
    </submittedName>
</protein>
<feature type="domain" description="Response regulatory" evidence="8">
    <location>
        <begin position="2"/>
        <end position="116"/>
    </location>
</feature>
<evidence type="ECO:0000256" key="2">
    <source>
        <dbReference type="ARBA" id="ARBA00023012"/>
    </source>
</evidence>
<feature type="DNA-binding region" description="OmpR/PhoB-type" evidence="7">
    <location>
        <begin position="124"/>
        <end position="224"/>
    </location>
</feature>
<dbReference type="InterPro" id="IPR016032">
    <property type="entry name" value="Sig_transdc_resp-reg_C-effctor"/>
</dbReference>
<reference evidence="10 11" key="1">
    <citation type="journal article" date="2016" name="Environ. Microbiol.">
        <title>Genomic resolution of a cold subsurface aquifer community provides metabolic insights for novel microbes adapted to high CO concentrations.</title>
        <authorList>
            <person name="Probst A.J."/>
            <person name="Castelle C.J."/>
            <person name="Singh A."/>
            <person name="Brown C.T."/>
            <person name="Anantharaman K."/>
            <person name="Sharon I."/>
            <person name="Hug L.A."/>
            <person name="Burstein D."/>
            <person name="Emerson J.B."/>
            <person name="Thomas B.C."/>
            <person name="Banfield J.F."/>
        </authorList>
    </citation>
    <scope>NUCLEOTIDE SEQUENCE [LARGE SCALE GENOMIC DNA]</scope>
    <source>
        <strain evidence="10">CG2_30_33_16</strain>
    </source>
</reference>
<evidence type="ECO:0000259" key="8">
    <source>
        <dbReference type="PROSITE" id="PS50110"/>
    </source>
</evidence>
<dbReference type="InterPro" id="IPR036388">
    <property type="entry name" value="WH-like_DNA-bd_sf"/>
</dbReference>
<dbReference type="EMBL" id="MNZM01000043">
    <property type="protein sequence ID" value="OIP84950.1"/>
    <property type="molecule type" value="Genomic_DNA"/>
</dbReference>
<proteinExistence type="predicted"/>
<accession>A0A1J5HY07</accession>
<dbReference type="SUPFAM" id="SSF52172">
    <property type="entry name" value="CheY-like"/>
    <property type="match status" value="1"/>
</dbReference>
<dbReference type="SMART" id="SM00448">
    <property type="entry name" value="REC"/>
    <property type="match status" value="1"/>
</dbReference>
<dbReference type="PROSITE" id="PS51755">
    <property type="entry name" value="OMPR_PHOB"/>
    <property type="match status" value="1"/>
</dbReference>
<comment type="caution">
    <text evidence="10">The sequence shown here is derived from an EMBL/GenBank/DDBJ whole genome shotgun (WGS) entry which is preliminary data.</text>
</comment>
<dbReference type="PROSITE" id="PS50110">
    <property type="entry name" value="RESPONSE_REGULATORY"/>
    <property type="match status" value="1"/>
</dbReference>
<dbReference type="Proteomes" id="UP000183758">
    <property type="component" value="Unassembled WGS sequence"/>
</dbReference>
<dbReference type="Gene3D" id="1.10.10.10">
    <property type="entry name" value="Winged helix-like DNA-binding domain superfamily/Winged helix DNA-binding domain"/>
    <property type="match status" value="1"/>
</dbReference>
<evidence type="ECO:0000256" key="1">
    <source>
        <dbReference type="ARBA" id="ARBA00022553"/>
    </source>
</evidence>
<dbReference type="InterPro" id="IPR039420">
    <property type="entry name" value="WalR-like"/>
</dbReference>
<evidence type="ECO:0000259" key="9">
    <source>
        <dbReference type="PROSITE" id="PS51755"/>
    </source>
</evidence>
<dbReference type="Pfam" id="PF00486">
    <property type="entry name" value="Trans_reg_C"/>
    <property type="match status" value="1"/>
</dbReference>
<keyword evidence="4 7" id="KW-0238">DNA-binding</keyword>
<dbReference type="SUPFAM" id="SSF46894">
    <property type="entry name" value="C-terminal effector domain of the bipartite response regulators"/>
    <property type="match status" value="1"/>
</dbReference>
<evidence type="ECO:0000313" key="10">
    <source>
        <dbReference type="EMBL" id="OIP84950.1"/>
    </source>
</evidence>
<name>A0A1J5HY07_9BACT</name>
<dbReference type="PANTHER" id="PTHR48111:SF22">
    <property type="entry name" value="REGULATOR OF RPOS"/>
    <property type="match status" value="1"/>
</dbReference>
<dbReference type="Gene3D" id="6.10.250.690">
    <property type="match status" value="1"/>
</dbReference>
<dbReference type="GO" id="GO:0000156">
    <property type="term" value="F:phosphorelay response regulator activity"/>
    <property type="evidence" value="ECO:0007669"/>
    <property type="project" value="TreeGrafter"/>
</dbReference>
<dbReference type="GO" id="GO:0005829">
    <property type="term" value="C:cytosol"/>
    <property type="evidence" value="ECO:0007669"/>
    <property type="project" value="TreeGrafter"/>
</dbReference>
<dbReference type="CDD" id="cd17625">
    <property type="entry name" value="REC_OmpR_DrrD-like"/>
    <property type="match status" value="1"/>
</dbReference>
<evidence type="ECO:0000256" key="5">
    <source>
        <dbReference type="ARBA" id="ARBA00023163"/>
    </source>
</evidence>
<evidence type="ECO:0000256" key="6">
    <source>
        <dbReference type="PROSITE-ProRule" id="PRU00169"/>
    </source>
</evidence>
<dbReference type="CDD" id="cd00383">
    <property type="entry name" value="trans_reg_C"/>
    <property type="match status" value="1"/>
</dbReference>
<keyword evidence="1 6" id="KW-0597">Phosphoprotein</keyword>
<evidence type="ECO:0000256" key="7">
    <source>
        <dbReference type="PROSITE-ProRule" id="PRU01091"/>
    </source>
</evidence>
<dbReference type="InterPro" id="IPR001789">
    <property type="entry name" value="Sig_transdc_resp-reg_receiver"/>
</dbReference>
<dbReference type="PANTHER" id="PTHR48111">
    <property type="entry name" value="REGULATOR OF RPOS"/>
    <property type="match status" value="1"/>
</dbReference>
<feature type="modified residue" description="4-aspartylphosphate" evidence="6">
    <location>
        <position position="51"/>
    </location>
</feature>
<dbReference type="GO" id="GO:0006355">
    <property type="term" value="P:regulation of DNA-templated transcription"/>
    <property type="evidence" value="ECO:0007669"/>
    <property type="project" value="InterPro"/>
</dbReference>
<sequence length="225" mass="25792">MKILVVEDEKRIADSIKKGLEQEKYIVDVAYSGNDGYDLASTEKYDLIILDIMLPEISGIEICQSLRKENNSTPILMLTAKGQIHEKVEGLNSGADDYLTKPFSFDELLARIKALTRRKGEMINVVLSLSDLTLNTETYEVKRGKTPIMLSNKEYMLLEYLLRHPNQILTKDKIITQVWDYESKILPNTVEAHIKKLRDKIDVPFKNQLPLIKTVRGFGYKISNE</sequence>
<dbReference type="Gene3D" id="3.40.50.2300">
    <property type="match status" value="1"/>
</dbReference>
<dbReference type="InterPro" id="IPR001867">
    <property type="entry name" value="OmpR/PhoB-type_DNA-bd"/>
</dbReference>
<organism evidence="10 11">
    <name type="scientific">Candidatus Roizmanbacteria bacterium CG2_30_33_16</name>
    <dbReference type="NCBI Taxonomy" id="1805340"/>
    <lineage>
        <taxon>Bacteria</taxon>
        <taxon>Candidatus Roizmaniibacteriota</taxon>
    </lineage>
</organism>
<dbReference type="GO" id="GO:0032993">
    <property type="term" value="C:protein-DNA complex"/>
    <property type="evidence" value="ECO:0007669"/>
    <property type="project" value="TreeGrafter"/>
</dbReference>
<gene>
    <name evidence="10" type="ORF">AUK04_01835</name>
</gene>